<dbReference type="EMBL" id="SNSC02000021">
    <property type="protein sequence ID" value="TID15176.1"/>
    <property type="molecule type" value="Genomic_DNA"/>
</dbReference>
<feature type="transmembrane region" description="Helical" evidence="2">
    <location>
        <begin position="281"/>
        <end position="303"/>
    </location>
</feature>
<feature type="transmembrane region" description="Helical" evidence="2">
    <location>
        <begin position="335"/>
        <end position="355"/>
    </location>
</feature>
<reference evidence="3 4" key="1">
    <citation type="submission" date="2019-04" db="EMBL/GenBank/DDBJ databases">
        <title>High contiguity whole genome sequence and gene annotation resource for two Venturia nashicola isolates.</title>
        <authorList>
            <person name="Prokchorchik M."/>
            <person name="Won K."/>
            <person name="Lee Y."/>
            <person name="Choi E.D."/>
            <person name="Segonzac C."/>
            <person name="Sohn K.H."/>
        </authorList>
    </citation>
    <scope>NUCLEOTIDE SEQUENCE [LARGE SCALE GENOMIC DNA]</scope>
    <source>
        <strain evidence="3 4">PRI2</strain>
    </source>
</reference>
<evidence type="ECO:0000313" key="4">
    <source>
        <dbReference type="Proteomes" id="UP000298493"/>
    </source>
</evidence>
<protein>
    <submittedName>
        <fullName evidence="3">Uncharacterized protein</fullName>
    </submittedName>
</protein>
<gene>
    <name evidence="3" type="ORF">E6O75_ATG08429</name>
</gene>
<dbReference type="Pfam" id="PF11911">
    <property type="entry name" value="DUF3429"/>
    <property type="match status" value="1"/>
</dbReference>
<organism evidence="3 4">
    <name type="scientific">Venturia nashicola</name>
    <dbReference type="NCBI Taxonomy" id="86259"/>
    <lineage>
        <taxon>Eukaryota</taxon>
        <taxon>Fungi</taxon>
        <taxon>Dikarya</taxon>
        <taxon>Ascomycota</taxon>
        <taxon>Pezizomycotina</taxon>
        <taxon>Dothideomycetes</taxon>
        <taxon>Pleosporomycetidae</taxon>
        <taxon>Venturiales</taxon>
        <taxon>Venturiaceae</taxon>
        <taxon>Venturia</taxon>
    </lineage>
</organism>
<feature type="transmembrane region" description="Helical" evidence="2">
    <location>
        <begin position="367"/>
        <end position="396"/>
    </location>
</feature>
<keyword evidence="2" id="KW-0472">Membrane</keyword>
<accession>A0A4Z1P191</accession>
<evidence type="ECO:0000256" key="2">
    <source>
        <dbReference type="SAM" id="Phobius"/>
    </source>
</evidence>
<sequence>MGAKPIVVSRAVDSICVLIKDARPERIIIVVVYAAWTKASTSIVCSKECLFWYKFAKILVMSSRMLLLICNRKSGGVPDLNVDHDDVYASIQAQDLTTQLELLQTNPAAQVQSSSSPNFPFSLSFPICLRWVQLELNWRQFMMLRTTIPRSLLRPLTTAPAKAARAQSHFKPCVSENAQFTSRLCTLASKRPQTIAASIHKLNLRSSSKYDKPDIKLEQKVGQEKIEAHPELVSTTSSTHAIFSELATKEPEKETDMSAGIVADLKTIKDTFDLSDVPRKAYWLGLAGVLPYLATSVATIGVAQEMNVAHEQGMGYVLTAEQAEHLLHILEPLQVGYGAVIISFLGAIHWGLEWANYGGKPAGMRRYMIGVLAPAVAWPTTLMPVEYALITQFLAFTSLYYADTRASRRGLAPPWYGTYRFVLTFIVGASIVVSLIGRGQIHGEMQQKPMGPAERIQKLTGGMSKQLEEEEEAHRAAIVAQEEKDAAAEESEGAEEEGEDESDGDEEGKDDEKKDVKKGDDKKR</sequence>
<evidence type="ECO:0000313" key="3">
    <source>
        <dbReference type="EMBL" id="TID15176.1"/>
    </source>
</evidence>
<dbReference type="Proteomes" id="UP000298493">
    <property type="component" value="Unassembled WGS sequence"/>
</dbReference>
<feature type="region of interest" description="Disordered" evidence="1">
    <location>
        <begin position="463"/>
        <end position="524"/>
    </location>
</feature>
<feature type="compositionally biased region" description="Basic and acidic residues" evidence="1">
    <location>
        <begin position="510"/>
        <end position="524"/>
    </location>
</feature>
<feature type="compositionally biased region" description="Acidic residues" evidence="1">
    <location>
        <begin position="488"/>
        <end position="509"/>
    </location>
</feature>
<keyword evidence="2" id="KW-1133">Transmembrane helix</keyword>
<comment type="caution">
    <text evidence="3">The sequence shown here is derived from an EMBL/GenBank/DDBJ whole genome shotgun (WGS) entry which is preliminary data.</text>
</comment>
<name>A0A4Z1P191_9PEZI</name>
<keyword evidence="2" id="KW-0812">Transmembrane</keyword>
<proteinExistence type="predicted"/>
<dbReference type="STRING" id="86259.A0A4Z1P191"/>
<dbReference type="PANTHER" id="PTHR15887:SF1">
    <property type="entry name" value="TRANSMEMBRANE PROTEIN 69"/>
    <property type="match status" value="1"/>
</dbReference>
<dbReference type="PANTHER" id="PTHR15887">
    <property type="entry name" value="TRANSMEMBRANE PROTEIN 69"/>
    <property type="match status" value="1"/>
</dbReference>
<dbReference type="InterPro" id="IPR021836">
    <property type="entry name" value="DUF3429"/>
</dbReference>
<dbReference type="AlphaFoldDB" id="A0A4Z1P191"/>
<evidence type="ECO:0000256" key="1">
    <source>
        <dbReference type="SAM" id="MobiDB-lite"/>
    </source>
</evidence>
<feature type="transmembrane region" description="Helical" evidence="2">
    <location>
        <begin position="416"/>
        <end position="437"/>
    </location>
</feature>
<keyword evidence="4" id="KW-1185">Reference proteome</keyword>